<dbReference type="GO" id="GO:0005506">
    <property type="term" value="F:iron ion binding"/>
    <property type="evidence" value="ECO:0007669"/>
    <property type="project" value="InterPro"/>
</dbReference>
<dbReference type="Pfam" id="PF01322">
    <property type="entry name" value="Cytochrom_C_2"/>
    <property type="match status" value="1"/>
</dbReference>
<reference evidence="9 10" key="1">
    <citation type="submission" date="2019-06" db="EMBL/GenBank/DDBJ databases">
        <authorList>
            <person name="Li M."/>
        </authorList>
    </citation>
    <scope>NUCLEOTIDE SEQUENCE [LARGE SCALE GENOMIC DNA]</scope>
    <source>
        <strain evidence="9 10">BGMRC2036</strain>
    </source>
</reference>
<dbReference type="AlphaFoldDB" id="A0A506UAQ9"/>
<organism evidence="9 10">
    <name type="scientific">Martelella alba</name>
    <dbReference type="NCBI Taxonomy" id="2590451"/>
    <lineage>
        <taxon>Bacteria</taxon>
        <taxon>Pseudomonadati</taxon>
        <taxon>Pseudomonadota</taxon>
        <taxon>Alphaproteobacteria</taxon>
        <taxon>Hyphomicrobiales</taxon>
        <taxon>Aurantimonadaceae</taxon>
        <taxon>Martelella</taxon>
    </lineage>
</organism>
<dbReference type="PROSITE" id="PS51009">
    <property type="entry name" value="CYTCII"/>
    <property type="match status" value="1"/>
</dbReference>
<dbReference type="SUPFAM" id="SSF47175">
    <property type="entry name" value="Cytochromes"/>
    <property type="match status" value="1"/>
</dbReference>
<keyword evidence="1" id="KW-0813">Transport</keyword>
<dbReference type="GO" id="GO:0020037">
    <property type="term" value="F:heme binding"/>
    <property type="evidence" value="ECO:0007669"/>
    <property type="project" value="InterPro"/>
</dbReference>
<evidence type="ECO:0000256" key="4">
    <source>
        <dbReference type="ARBA" id="ARBA00022982"/>
    </source>
</evidence>
<dbReference type="PIRSF" id="PIRSF000027">
    <property type="entry name" value="Cytc_c_prime"/>
    <property type="match status" value="1"/>
</dbReference>
<dbReference type="GO" id="GO:0042597">
    <property type="term" value="C:periplasmic space"/>
    <property type="evidence" value="ECO:0007669"/>
    <property type="project" value="InterPro"/>
</dbReference>
<proteinExistence type="predicted"/>
<feature type="signal peptide" evidence="8">
    <location>
        <begin position="1"/>
        <end position="17"/>
    </location>
</feature>
<evidence type="ECO:0000256" key="3">
    <source>
        <dbReference type="ARBA" id="ARBA00022723"/>
    </source>
</evidence>
<keyword evidence="10" id="KW-1185">Reference proteome</keyword>
<evidence type="ECO:0000256" key="2">
    <source>
        <dbReference type="ARBA" id="ARBA00022617"/>
    </source>
</evidence>
<dbReference type="InterPro" id="IPR012127">
    <property type="entry name" value="Cyt_c_prime"/>
</dbReference>
<gene>
    <name evidence="9" type="ORF">FJU08_11490</name>
</gene>
<protein>
    <submittedName>
        <fullName evidence="9">Cytochrome C556</fullName>
    </submittedName>
</protein>
<evidence type="ECO:0000313" key="9">
    <source>
        <dbReference type="EMBL" id="TPW30608.1"/>
    </source>
</evidence>
<comment type="PTM">
    <text evidence="7">Binds 1 heme group per subunit.</text>
</comment>
<dbReference type="Gene3D" id="1.20.120.10">
    <property type="entry name" value="Cytochrome c/b562"/>
    <property type="match status" value="1"/>
</dbReference>
<keyword evidence="8" id="KW-0732">Signal</keyword>
<dbReference type="OrthoDB" id="9811729at2"/>
<dbReference type="InterPro" id="IPR015984">
    <property type="entry name" value="Cyt_c_prime_subgr"/>
</dbReference>
<name>A0A506UAQ9_9HYPH</name>
<feature type="binding site" description="covalent" evidence="7">
    <location>
        <position position="131"/>
    </location>
    <ligand>
        <name>heme c</name>
        <dbReference type="ChEBI" id="CHEBI:61717"/>
    </ligand>
</feature>
<dbReference type="InterPro" id="IPR002321">
    <property type="entry name" value="Cyt_c_II"/>
</dbReference>
<keyword evidence="2 7" id="KW-0349">Heme</keyword>
<dbReference type="PRINTS" id="PR00608">
    <property type="entry name" value="CYTCHROMECII"/>
</dbReference>
<evidence type="ECO:0000256" key="7">
    <source>
        <dbReference type="PIRSR" id="PIRSR000027-2"/>
    </source>
</evidence>
<evidence type="ECO:0000256" key="6">
    <source>
        <dbReference type="PIRSR" id="PIRSR000027-1"/>
    </source>
</evidence>
<dbReference type="Proteomes" id="UP000318801">
    <property type="component" value="Unassembled WGS sequence"/>
</dbReference>
<feature type="binding site" description="axial binding residue" evidence="6">
    <location>
        <position position="135"/>
    </location>
    <ligand>
        <name>heme c</name>
        <dbReference type="ChEBI" id="CHEBI:61717"/>
    </ligand>
    <ligandPart>
        <name>Fe</name>
        <dbReference type="ChEBI" id="CHEBI:18248"/>
    </ligandPart>
</feature>
<dbReference type="GO" id="GO:0009055">
    <property type="term" value="F:electron transfer activity"/>
    <property type="evidence" value="ECO:0007669"/>
    <property type="project" value="InterPro"/>
</dbReference>
<accession>A0A506UAQ9</accession>
<keyword evidence="3 6" id="KW-0479">Metal-binding</keyword>
<feature type="chain" id="PRO_5021230089" evidence="8">
    <location>
        <begin position="18"/>
        <end position="142"/>
    </location>
</feature>
<keyword evidence="5 6" id="KW-0408">Iron</keyword>
<comment type="caution">
    <text evidence="9">The sequence shown here is derived from an EMBL/GenBank/DDBJ whole genome shotgun (WGS) entry which is preliminary data.</text>
</comment>
<dbReference type="InterPro" id="IPR010980">
    <property type="entry name" value="Cyt_c/b562"/>
</dbReference>
<evidence type="ECO:0000256" key="1">
    <source>
        <dbReference type="ARBA" id="ARBA00022448"/>
    </source>
</evidence>
<sequence>MITGTLILCLGAGAALADDPPQIIRQGLMKQIAGAMGTLSAIAKGQKPYDPVVVEGALTTIATDAKDFPGHFPEGSETGNGTEASPAIWQNMADFVAHADKLSVTAEAQLAALPADPAAVAKSMQAIGANCGACHQLYRVSN</sequence>
<dbReference type="EMBL" id="VHLG01000005">
    <property type="protein sequence ID" value="TPW30608.1"/>
    <property type="molecule type" value="Genomic_DNA"/>
</dbReference>
<evidence type="ECO:0000256" key="8">
    <source>
        <dbReference type="SAM" id="SignalP"/>
    </source>
</evidence>
<dbReference type="GO" id="GO:0022900">
    <property type="term" value="P:electron transport chain"/>
    <property type="evidence" value="ECO:0007669"/>
    <property type="project" value="InterPro"/>
</dbReference>
<evidence type="ECO:0000256" key="5">
    <source>
        <dbReference type="ARBA" id="ARBA00023004"/>
    </source>
</evidence>
<keyword evidence="4" id="KW-0249">Electron transport</keyword>
<feature type="binding site" description="covalent" evidence="7">
    <location>
        <position position="134"/>
    </location>
    <ligand>
        <name>heme c</name>
        <dbReference type="ChEBI" id="CHEBI:61717"/>
    </ligand>
</feature>
<evidence type="ECO:0000313" key="10">
    <source>
        <dbReference type="Proteomes" id="UP000318801"/>
    </source>
</evidence>